<sequence>MHAGAVVNQATLGLDHAQAAIGSAGDGRHRVRQLARSDQLIGDPVGLPLQFAQQMDGGRHQAELHFRRLLGDVQADAEALPAFHLPERIVLTRAGRDDQLAATGDAMNHGITRDHRSTPVGQYGRVPGASQDALGHRAGGSVAVDRLDRDTFGHLWRTPLIYVLGKARLR</sequence>
<evidence type="ECO:0000313" key="2">
    <source>
        <dbReference type="EMBL" id="MPM97242.1"/>
    </source>
</evidence>
<accession>A0A645E9C6</accession>
<proteinExistence type="predicted"/>
<dbReference type="EMBL" id="VSSQ01043546">
    <property type="protein sequence ID" value="MPM97242.1"/>
    <property type="molecule type" value="Genomic_DNA"/>
</dbReference>
<gene>
    <name evidence="2" type="ORF">SDC9_144415</name>
</gene>
<protein>
    <submittedName>
        <fullName evidence="2">Uncharacterized protein</fullName>
    </submittedName>
</protein>
<dbReference type="AlphaFoldDB" id="A0A645E9C6"/>
<organism evidence="2">
    <name type="scientific">bioreactor metagenome</name>
    <dbReference type="NCBI Taxonomy" id="1076179"/>
    <lineage>
        <taxon>unclassified sequences</taxon>
        <taxon>metagenomes</taxon>
        <taxon>ecological metagenomes</taxon>
    </lineage>
</organism>
<feature type="region of interest" description="Disordered" evidence="1">
    <location>
        <begin position="107"/>
        <end position="137"/>
    </location>
</feature>
<comment type="caution">
    <text evidence="2">The sequence shown here is derived from an EMBL/GenBank/DDBJ whole genome shotgun (WGS) entry which is preliminary data.</text>
</comment>
<name>A0A645E9C6_9ZZZZ</name>
<reference evidence="2" key="1">
    <citation type="submission" date="2019-08" db="EMBL/GenBank/DDBJ databases">
        <authorList>
            <person name="Kucharzyk K."/>
            <person name="Murdoch R.W."/>
            <person name="Higgins S."/>
            <person name="Loffler F."/>
        </authorList>
    </citation>
    <scope>NUCLEOTIDE SEQUENCE</scope>
</reference>
<evidence type="ECO:0000256" key="1">
    <source>
        <dbReference type="SAM" id="MobiDB-lite"/>
    </source>
</evidence>